<proteinExistence type="predicted"/>
<dbReference type="EMBL" id="UINC01096281">
    <property type="protein sequence ID" value="SVC53038.1"/>
    <property type="molecule type" value="Genomic_DNA"/>
</dbReference>
<gene>
    <name evidence="1" type="ORF">METZ01_LOCUS305892</name>
</gene>
<sequence>MRESPYYGHNGPSRHQFIVVMLLDGHPIPGFLA</sequence>
<accession>A0A382MXI0</accession>
<reference evidence="1" key="1">
    <citation type="submission" date="2018-05" db="EMBL/GenBank/DDBJ databases">
        <authorList>
            <person name="Lanie J.A."/>
            <person name="Ng W.-L."/>
            <person name="Kazmierczak K.M."/>
            <person name="Andrzejewski T.M."/>
            <person name="Davidsen T.M."/>
            <person name="Wayne K.J."/>
            <person name="Tettelin H."/>
            <person name="Glass J.I."/>
            <person name="Rusch D."/>
            <person name="Podicherti R."/>
            <person name="Tsui H.-C.T."/>
            <person name="Winkler M.E."/>
        </authorList>
    </citation>
    <scope>NUCLEOTIDE SEQUENCE</scope>
</reference>
<feature type="non-terminal residue" evidence="1">
    <location>
        <position position="33"/>
    </location>
</feature>
<evidence type="ECO:0000313" key="1">
    <source>
        <dbReference type="EMBL" id="SVC53038.1"/>
    </source>
</evidence>
<dbReference type="AlphaFoldDB" id="A0A382MXI0"/>
<organism evidence="1">
    <name type="scientific">marine metagenome</name>
    <dbReference type="NCBI Taxonomy" id="408172"/>
    <lineage>
        <taxon>unclassified sequences</taxon>
        <taxon>metagenomes</taxon>
        <taxon>ecological metagenomes</taxon>
    </lineage>
</organism>
<name>A0A382MXI0_9ZZZZ</name>
<protein>
    <submittedName>
        <fullName evidence="1">Uncharacterized protein</fullName>
    </submittedName>
</protein>